<reference evidence="12" key="2">
    <citation type="submission" date="2015-06" db="UniProtKB">
        <authorList>
            <consortium name="EnsemblMetazoa"/>
        </authorList>
    </citation>
    <scope>IDENTIFICATION</scope>
</reference>
<protein>
    <recommendedName>
        <fullName evidence="10">Alpha-1,3-glucosyltransferase</fullName>
        <ecNumber evidence="10">2.4.1.-</ecNumber>
    </recommendedName>
</protein>
<keyword evidence="9 10" id="KW-0472">Membrane</keyword>
<accession>T1GDY4</accession>
<keyword evidence="5 10" id="KW-0808">Transferase</keyword>
<dbReference type="UniPathway" id="UPA00378"/>
<comment type="subcellular location">
    <subcellularLocation>
        <location evidence="1 10">Endoplasmic reticulum membrane</location>
        <topology evidence="1 10">Multi-pass membrane protein</topology>
    </subcellularLocation>
</comment>
<keyword evidence="4 10" id="KW-0328">Glycosyltransferase</keyword>
<feature type="transmembrane region" description="Helical" evidence="10">
    <location>
        <begin position="182"/>
        <end position="200"/>
    </location>
</feature>
<dbReference type="Pfam" id="PF03155">
    <property type="entry name" value="Alg6_Alg8"/>
    <property type="match status" value="2"/>
</dbReference>
<dbReference type="EMBL" id="CAQQ02161919">
    <property type="status" value="NOT_ANNOTATED_CDS"/>
    <property type="molecule type" value="Genomic_DNA"/>
</dbReference>
<feature type="compositionally biased region" description="Low complexity" evidence="11">
    <location>
        <begin position="9"/>
        <end position="20"/>
    </location>
</feature>
<organism evidence="12 13">
    <name type="scientific">Megaselia scalaris</name>
    <name type="common">Humpbacked fly</name>
    <name type="synonym">Phora scalaris</name>
    <dbReference type="NCBI Taxonomy" id="36166"/>
    <lineage>
        <taxon>Eukaryota</taxon>
        <taxon>Metazoa</taxon>
        <taxon>Ecdysozoa</taxon>
        <taxon>Arthropoda</taxon>
        <taxon>Hexapoda</taxon>
        <taxon>Insecta</taxon>
        <taxon>Pterygota</taxon>
        <taxon>Neoptera</taxon>
        <taxon>Endopterygota</taxon>
        <taxon>Diptera</taxon>
        <taxon>Brachycera</taxon>
        <taxon>Muscomorpha</taxon>
        <taxon>Platypezoidea</taxon>
        <taxon>Phoridae</taxon>
        <taxon>Megaseliini</taxon>
        <taxon>Megaselia</taxon>
    </lineage>
</organism>
<dbReference type="GO" id="GO:0006487">
    <property type="term" value="P:protein N-linked glycosylation"/>
    <property type="evidence" value="ECO:0007669"/>
    <property type="project" value="TreeGrafter"/>
</dbReference>
<dbReference type="EMBL" id="CAQQ02161917">
    <property type="status" value="NOT_ANNOTATED_CDS"/>
    <property type="molecule type" value="Genomic_DNA"/>
</dbReference>
<evidence type="ECO:0000256" key="6">
    <source>
        <dbReference type="ARBA" id="ARBA00022692"/>
    </source>
</evidence>
<dbReference type="EnsemblMetazoa" id="MESCA001537-RA">
    <property type="protein sequence ID" value="MESCA001537-PA"/>
    <property type="gene ID" value="MESCA001537"/>
</dbReference>
<reference evidence="13" key="1">
    <citation type="submission" date="2013-02" db="EMBL/GenBank/DDBJ databases">
        <authorList>
            <person name="Hughes D."/>
        </authorList>
    </citation>
    <scope>NUCLEOTIDE SEQUENCE</scope>
    <source>
        <strain>Durham</strain>
        <strain evidence="13">NC isolate 2 -- Noor lab</strain>
    </source>
</reference>
<keyword evidence="7 10" id="KW-0256">Endoplasmic reticulum</keyword>
<sequence length="442" mass="51377">MIRSPSAQNSTSTDPSPSNNVQRFEVHRNWLAITHSLPISKWYYEDTSEWTLDYPPFFAYFEWCLSCFAQYLDKNMLIVENLNYDSKSTIFFQRFSVILTDLVYAFGVKRCLEALKISNKYQKLTGTVSLLFNVGLIFVDHIHFQYNGFLFGILLISLAYILEEKYIKGAFFFAALLNFKHIFIYIAPAFGIYLLRSYVFNKNVREFWILKIFKLVFVVGACLGLSFGPFYDHIPQVLSRLFPFKRGLTHAYWAPNIWALYNFIEKIATVLLKRSITGSSTSSGLVQEFEFQVLPNISPLATFAVTGFMMIPCILAVWRNGTKESFLKALHGTLRTWLQAYCCESSIQWGGGFRDLRLSTCEKLYLLGIPILTLYEYLLQYLLNFDKKLPFLPLMLCSVYCALGVLYFYVNYYIQFLFDKRGDGKVKSKKDQKVIYHKIKLT</sequence>
<evidence type="ECO:0000256" key="4">
    <source>
        <dbReference type="ARBA" id="ARBA00022676"/>
    </source>
</evidence>
<evidence type="ECO:0000313" key="12">
    <source>
        <dbReference type="EnsemblMetazoa" id="MESCA001537-PA"/>
    </source>
</evidence>
<dbReference type="PANTHER" id="PTHR12413">
    <property type="entry name" value="DOLICHYL GLYCOSYLTRANSFERASE"/>
    <property type="match status" value="1"/>
</dbReference>
<proteinExistence type="inferred from homology"/>
<dbReference type="HOGENOM" id="CLU_022045_1_1_1"/>
<keyword evidence="13" id="KW-1185">Reference proteome</keyword>
<feature type="transmembrane region" description="Helical" evidence="10">
    <location>
        <begin position="364"/>
        <end position="383"/>
    </location>
</feature>
<evidence type="ECO:0000256" key="1">
    <source>
        <dbReference type="ARBA" id="ARBA00004477"/>
    </source>
</evidence>
<evidence type="ECO:0000256" key="5">
    <source>
        <dbReference type="ARBA" id="ARBA00022679"/>
    </source>
</evidence>
<dbReference type="OMA" id="CCESSIQ"/>
<evidence type="ECO:0000313" key="13">
    <source>
        <dbReference type="Proteomes" id="UP000015102"/>
    </source>
</evidence>
<dbReference type="EC" id="2.4.1.-" evidence="10"/>
<evidence type="ECO:0000256" key="3">
    <source>
        <dbReference type="ARBA" id="ARBA00008715"/>
    </source>
</evidence>
<dbReference type="AlphaFoldDB" id="T1GDY4"/>
<name>T1GDY4_MEGSC</name>
<dbReference type="GO" id="GO:0005789">
    <property type="term" value="C:endoplasmic reticulum membrane"/>
    <property type="evidence" value="ECO:0007669"/>
    <property type="project" value="UniProtKB-SubCell"/>
</dbReference>
<keyword evidence="8 10" id="KW-1133">Transmembrane helix</keyword>
<dbReference type="GO" id="GO:0042283">
    <property type="term" value="F:dolichyl pyrophosphate Glc1Man9GlcNAc2 alpha-1,3-glucosyltransferase activity"/>
    <property type="evidence" value="ECO:0007669"/>
    <property type="project" value="TreeGrafter"/>
</dbReference>
<feature type="transmembrane region" description="Helical" evidence="10">
    <location>
        <begin position="297"/>
        <end position="318"/>
    </location>
</feature>
<feature type="transmembrane region" description="Helical" evidence="10">
    <location>
        <begin position="389"/>
        <end position="410"/>
    </location>
</feature>
<evidence type="ECO:0000256" key="7">
    <source>
        <dbReference type="ARBA" id="ARBA00022824"/>
    </source>
</evidence>
<dbReference type="InterPro" id="IPR004856">
    <property type="entry name" value="Glyco_trans_ALG6/ALG8"/>
</dbReference>
<evidence type="ECO:0000256" key="10">
    <source>
        <dbReference type="RuleBase" id="RU363110"/>
    </source>
</evidence>
<feature type="transmembrane region" description="Helical" evidence="10">
    <location>
        <begin position="212"/>
        <end position="231"/>
    </location>
</feature>
<dbReference type="STRING" id="36166.T1GDY4"/>
<comment type="similarity">
    <text evidence="3 10">Belongs to the ALG6/ALG8 glucosyltransferase family.</text>
</comment>
<evidence type="ECO:0000256" key="9">
    <source>
        <dbReference type="ARBA" id="ARBA00023136"/>
    </source>
</evidence>
<feature type="transmembrane region" description="Helical" evidence="10">
    <location>
        <begin position="144"/>
        <end position="162"/>
    </location>
</feature>
<dbReference type="PANTHER" id="PTHR12413:SF2">
    <property type="entry name" value="DOLICHYL PYROPHOSPHATE GLC1MAN9GLCNAC2 ALPHA-1,3-GLUCOSYLTRANSFERASE-RELATED"/>
    <property type="match status" value="1"/>
</dbReference>
<keyword evidence="6 10" id="KW-0812">Transmembrane</keyword>
<feature type="region of interest" description="Disordered" evidence="11">
    <location>
        <begin position="1"/>
        <end position="21"/>
    </location>
</feature>
<evidence type="ECO:0000256" key="2">
    <source>
        <dbReference type="ARBA" id="ARBA00004922"/>
    </source>
</evidence>
<comment type="pathway">
    <text evidence="2 10">Protein modification; protein glycosylation.</text>
</comment>
<dbReference type="EMBL" id="CAQQ02161918">
    <property type="status" value="NOT_ANNOTATED_CDS"/>
    <property type="molecule type" value="Genomic_DNA"/>
</dbReference>
<dbReference type="Proteomes" id="UP000015102">
    <property type="component" value="Unassembled WGS sequence"/>
</dbReference>
<evidence type="ECO:0000256" key="11">
    <source>
        <dbReference type="SAM" id="MobiDB-lite"/>
    </source>
</evidence>
<evidence type="ECO:0000256" key="8">
    <source>
        <dbReference type="ARBA" id="ARBA00022989"/>
    </source>
</evidence>
<comment type="caution">
    <text evidence="10">Lacks conserved residue(s) required for the propagation of feature annotation.</text>
</comment>